<evidence type="ECO:0000256" key="1">
    <source>
        <dbReference type="ARBA" id="ARBA00005466"/>
    </source>
</evidence>
<dbReference type="InterPro" id="IPR016166">
    <property type="entry name" value="FAD-bd_PCMH"/>
</dbReference>
<dbReference type="SUPFAM" id="SSF56176">
    <property type="entry name" value="FAD-binding/transporter-associated domain-like"/>
    <property type="match status" value="1"/>
</dbReference>
<dbReference type="PROSITE" id="PS51387">
    <property type="entry name" value="FAD_PCMH"/>
    <property type="match status" value="1"/>
</dbReference>
<dbReference type="Pfam" id="PF08031">
    <property type="entry name" value="BBE"/>
    <property type="match status" value="1"/>
</dbReference>
<dbReference type="PANTHER" id="PTHR28037:SF1">
    <property type="entry name" value="ALCOHOL O-ACETYLTRANSFERASE 1-RELATED"/>
    <property type="match status" value="1"/>
</dbReference>
<dbReference type="SUPFAM" id="SSF52777">
    <property type="entry name" value="CoA-dependent acyltransferases"/>
    <property type="match status" value="2"/>
</dbReference>
<dbReference type="InterPro" id="IPR023213">
    <property type="entry name" value="CAT-like_dom_sf"/>
</dbReference>
<dbReference type="Gene3D" id="3.30.559.10">
    <property type="entry name" value="Chloramphenicol acetyltransferase-like domain"/>
    <property type="match status" value="1"/>
</dbReference>
<feature type="domain" description="FAD-binding PCMH-type" evidence="3">
    <location>
        <begin position="130"/>
        <end position="319"/>
    </location>
</feature>
<dbReference type="GO" id="GO:0016491">
    <property type="term" value="F:oxidoreductase activity"/>
    <property type="evidence" value="ECO:0007669"/>
    <property type="project" value="InterPro"/>
</dbReference>
<dbReference type="Proteomes" id="UP001215151">
    <property type="component" value="Unassembled WGS sequence"/>
</dbReference>
<evidence type="ECO:0000259" key="3">
    <source>
        <dbReference type="PROSITE" id="PS51387"/>
    </source>
</evidence>
<dbReference type="Pfam" id="PF01565">
    <property type="entry name" value="FAD_binding_4"/>
    <property type="match status" value="1"/>
</dbReference>
<comment type="similarity">
    <text evidence="1">Belongs to the oxygen-dependent FAD-linked oxidoreductase family.</text>
</comment>
<gene>
    <name evidence="4" type="ORF">ONZ51_g5869</name>
</gene>
<feature type="signal peptide" evidence="2">
    <location>
        <begin position="1"/>
        <end position="25"/>
    </location>
</feature>
<name>A0AAD7TT83_9APHY</name>
<evidence type="ECO:0000313" key="4">
    <source>
        <dbReference type="EMBL" id="KAJ8481635.1"/>
    </source>
</evidence>
<dbReference type="PANTHER" id="PTHR28037">
    <property type="entry name" value="ALCOHOL O-ACETYLTRANSFERASE 1-RELATED"/>
    <property type="match status" value="1"/>
</dbReference>
<dbReference type="InterPro" id="IPR036318">
    <property type="entry name" value="FAD-bd_PCMH-like_sf"/>
</dbReference>
<dbReference type="Pfam" id="PF07247">
    <property type="entry name" value="AATase"/>
    <property type="match status" value="1"/>
</dbReference>
<feature type="chain" id="PRO_5042024379" description="FAD-binding PCMH-type domain-containing protein" evidence="2">
    <location>
        <begin position="26"/>
        <end position="1033"/>
    </location>
</feature>
<dbReference type="InterPro" id="IPR016169">
    <property type="entry name" value="FAD-bd_PCMH_sub2"/>
</dbReference>
<protein>
    <recommendedName>
        <fullName evidence="3">FAD-binding PCMH-type domain-containing protein</fullName>
    </recommendedName>
</protein>
<keyword evidence="5" id="KW-1185">Reference proteome</keyword>
<dbReference type="InterPro" id="IPR006094">
    <property type="entry name" value="Oxid_FAD_bind_N"/>
</dbReference>
<organism evidence="4 5">
    <name type="scientific">Trametes cubensis</name>
    <dbReference type="NCBI Taxonomy" id="1111947"/>
    <lineage>
        <taxon>Eukaryota</taxon>
        <taxon>Fungi</taxon>
        <taxon>Dikarya</taxon>
        <taxon>Basidiomycota</taxon>
        <taxon>Agaricomycotina</taxon>
        <taxon>Agaricomycetes</taxon>
        <taxon>Polyporales</taxon>
        <taxon>Polyporaceae</taxon>
        <taxon>Trametes</taxon>
    </lineage>
</organism>
<keyword evidence="2" id="KW-0732">Signal</keyword>
<dbReference type="AlphaFoldDB" id="A0AAD7TT83"/>
<proteinExistence type="inferred from homology"/>
<evidence type="ECO:0000313" key="5">
    <source>
        <dbReference type="Proteomes" id="UP001215151"/>
    </source>
</evidence>
<reference evidence="4" key="1">
    <citation type="submission" date="2022-11" db="EMBL/GenBank/DDBJ databases">
        <title>Genome Sequence of Cubamyces cubensis.</title>
        <authorList>
            <person name="Buettner E."/>
        </authorList>
    </citation>
    <scope>NUCLEOTIDE SEQUENCE</scope>
    <source>
        <strain evidence="4">MPL-01</strain>
    </source>
</reference>
<sequence length="1033" mass="112000">MFPFGMAAAILSILTLGVGIPLVQGASLADIPEGQWAALNSTVNGRLYAAAPISRPCFPNAGSNVTGNTDEGECEAVMQHYMDPETRSNTFGAFMNTEWETCQATSEQCLLDFTNPANPAAFSPPEVCAQGSVPRYYIDVSEPADVQAAFAFARSTGVPLTIKNSGHDYSGRSSGADTLSLWITYVPSFVPEGCDASKTAAAVTFGAGVTQGALYDFADAHNITLPGGGERSVAAAGGYLQVSPDPWQEIIYGILMTAAAVVLREEAIDRALQVKVVVPTGEYLTANACQNTDLFFALRGGGGGTFGVVMEATTRALPQTPLPTVLVQLSGTQSMERELLDFLATNAINYAQTGWGGVIAPGTGMVFTNPLINMSQAAAEMASLEAFATNQLNTTFSLTLQPTFLSLFNEFLLPNGVPVGLPFLATSRLIPADNFQTDSKREELLDNLIPVLDSALPLIFAVAPYYFKDDGETSVTPAWRNSIWHVTASTFWNYDTTLEQKREIYANASSNMDALRDITPHSGAYFNEADVHEPNFETSFWGDNYDRLLQIKQKYDPDHLLDCWQCGRFEHFYHARARLGFLLWVTVTAKYHHEAGVSLDKHTLFAALEKVVYAHPVLACRLQATGTSHTTPPVWVRLPFVDLNKLVEFRDEDSAQLETILETLYAAPAPSVDDVPPWKLLVLQDGTLVFAYEHTIGDGQSGMAFHSALLSALREASLSSVAEHSGILSKFPTDVALIPPLEDRMDVSVPFTMLVRELSKGLLPTWLRKEVTAWTGNPVPDAPTYGMSVHLLHYSPEDAKQLLQLSRSHKTTLTGTLHTLALMVLSGLIRKLPDADEYTSVPMVVPISLRRYTNTPPIAFCNHVSAYSAIHPLLPADKGSDATISADNFPWDLAADLSATLKQEAPYSGRTIGLLKYLSGKYDEYLLGKLGKKRDAALELSNVGSFPKVDKIQPEGPTEETNLDDTWRIEQVYFAQANPTLGMALTVNVAGAESGSLGVSICWSKSALDEAFGQEFLAGFKAGLHGLLGSRPS</sequence>
<accession>A0AAD7TT83</accession>
<dbReference type="Gene3D" id="3.30.465.10">
    <property type="match status" value="2"/>
</dbReference>
<comment type="caution">
    <text evidence="4">The sequence shown here is derived from an EMBL/GenBank/DDBJ whole genome shotgun (WGS) entry which is preliminary data.</text>
</comment>
<dbReference type="GO" id="GO:0071949">
    <property type="term" value="F:FAD binding"/>
    <property type="evidence" value="ECO:0007669"/>
    <property type="project" value="InterPro"/>
</dbReference>
<dbReference type="EMBL" id="JAPEVG010000132">
    <property type="protein sequence ID" value="KAJ8481635.1"/>
    <property type="molecule type" value="Genomic_DNA"/>
</dbReference>
<dbReference type="InterPro" id="IPR010828">
    <property type="entry name" value="Atf2/Sli1-like"/>
</dbReference>
<evidence type="ECO:0000256" key="2">
    <source>
        <dbReference type="SAM" id="SignalP"/>
    </source>
</evidence>
<dbReference type="InterPro" id="IPR052058">
    <property type="entry name" value="Alcohol_O-acetyltransferase"/>
</dbReference>
<dbReference type="GO" id="GO:0008080">
    <property type="term" value="F:N-acetyltransferase activity"/>
    <property type="evidence" value="ECO:0007669"/>
    <property type="project" value="TreeGrafter"/>
</dbReference>
<dbReference type="InterPro" id="IPR012951">
    <property type="entry name" value="BBE"/>
</dbReference>